<evidence type="ECO:0000256" key="3">
    <source>
        <dbReference type="ARBA" id="ARBA00004906"/>
    </source>
</evidence>
<evidence type="ECO:0000256" key="9">
    <source>
        <dbReference type="ARBA" id="ARBA00022833"/>
    </source>
</evidence>
<evidence type="ECO:0000313" key="19">
    <source>
        <dbReference type="EMBL" id="CCX34579.1"/>
    </source>
</evidence>
<dbReference type="GO" id="GO:0033503">
    <property type="term" value="C:HULC complex"/>
    <property type="evidence" value="ECO:0007669"/>
    <property type="project" value="TreeGrafter"/>
</dbReference>
<dbReference type="PROSITE" id="PS00518">
    <property type="entry name" value="ZF_RING_1"/>
    <property type="match status" value="1"/>
</dbReference>
<feature type="coiled-coil region" evidence="16">
    <location>
        <begin position="297"/>
        <end position="331"/>
    </location>
</feature>
<evidence type="ECO:0000256" key="14">
    <source>
        <dbReference type="PROSITE-ProRule" id="PRU00175"/>
    </source>
</evidence>
<evidence type="ECO:0000256" key="12">
    <source>
        <dbReference type="ARBA" id="ARBA00023242"/>
    </source>
</evidence>
<dbReference type="SMART" id="SM00184">
    <property type="entry name" value="RING"/>
    <property type="match status" value="1"/>
</dbReference>
<reference evidence="19 20" key="1">
    <citation type="journal article" date="2013" name="PLoS Genet.">
        <title>The genome and development-dependent transcriptomes of Pyronema confluens: a window into fungal evolution.</title>
        <authorList>
            <person name="Traeger S."/>
            <person name="Altegoer F."/>
            <person name="Freitag M."/>
            <person name="Gabaldon T."/>
            <person name="Kempken F."/>
            <person name="Kumar A."/>
            <person name="Marcet-Houben M."/>
            <person name="Poggeler S."/>
            <person name="Stajich J.E."/>
            <person name="Nowrousian M."/>
        </authorList>
    </citation>
    <scope>NUCLEOTIDE SEQUENCE [LARGE SCALE GENOMIC DNA]</scope>
    <source>
        <strain evidence="20">CBS 100304</strain>
        <tissue evidence="19">Vegetative mycelium</tissue>
    </source>
</reference>
<dbReference type="InterPro" id="IPR013083">
    <property type="entry name" value="Znf_RING/FYVE/PHD"/>
</dbReference>
<dbReference type="GO" id="GO:0008270">
    <property type="term" value="F:zinc ion binding"/>
    <property type="evidence" value="ECO:0007669"/>
    <property type="project" value="UniProtKB-KW"/>
</dbReference>
<dbReference type="Pfam" id="PF08647">
    <property type="entry name" value="BRE1"/>
    <property type="match status" value="1"/>
</dbReference>
<feature type="coiled-coil region" evidence="16">
    <location>
        <begin position="189"/>
        <end position="251"/>
    </location>
</feature>
<feature type="compositionally biased region" description="Polar residues" evidence="17">
    <location>
        <begin position="32"/>
        <end position="49"/>
    </location>
</feature>
<evidence type="ECO:0000256" key="15">
    <source>
        <dbReference type="RuleBase" id="RU365038"/>
    </source>
</evidence>
<feature type="coiled-coil region" evidence="16">
    <location>
        <begin position="528"/>
        <end position="677"/>
    </location>
</feature>
<dbReference type="Proteomes" id="UP000018144">
    <property type="component" value="Unassembled WGS sequence"/>
</dbReference>
<comment type="subcellular location">
    <subcellularLocation>
        <location evidence="2 15">Nucleus</location>
    </subcellularLocation>
</comment>
<evidence type="ECO:0000256" key="1">
    <source>
        <dbReference type="ARBA" id="ARBA00000900"/>
    </source>
</evidence>
<evidence type="ECO:0000256" key="11">
    <source>
        <dbReference type="ARBA" id="ARBA00023054"/>
    </source>
</evidence>
<feature type="coiled-coil region" evidence="16">
    <location>
        <begin position="367"/>
        <end position="416"/>
    </location>
</feature>
<keyword evidence="9 15" id="KW-0862">Zinc</keyword>
<dbReference type="InterPro" id="IPR013956">
    <property type="entry name" value="E3_ubiquit_lig_Bre1"/>
</dbReference>
<evidence type="ECO:0000256" key="13">
    <source>
        <dbReference type="ARBA" id="ARBA00059679"/>
    </source>
</evidence>
<dbReference type="eggNOG" id="KOG0978">
    <property type="taxonomic scope" value="Eukaryota"/>
</dbReference>
<dbReference type="CDD" id="cd16499">
    <property type="entry name" value="RING-HC_Bre1-like"/>
    <property type="match status" value="1"/>
</dbReference>
<evidence type="ECO:0000259" key="18">
    <source>
        <dbReference type="PROSITE" id="PS50089"/>
    </source>
</evidence>
<dbReference type="UniPathway" id="UPA00143"/>
<evidence type="ECO:0000256" key="16">
    <source>
        <dbReference type="SAM" id="Coils"/>
    </source>
</evidence>
<dbReference type="InterPro" id="IPR058643">
    <property type="entry name" value="BRE1-like_CC"/>
</dbReference>
<dbReference type="Pfam" id="PF13923">
    <property type="entry name" value="zf-C3HC4_2"/>
    <property type="match status" value="1"/>
</dbReference>
<keyword evidence="5 15" id="KW-0808">Transferase</keyword>
<evidence type="ECO:0000256" key="17">
    <source>
        <dbReference type="SAM" id="MobiDB-lite"/>
    </source>
</evidence>
<organism evidence="19 20">
    <name type="scientific">Pyronema omphalodes (strain CBS 100304)</name>
    <name type="common">Pyronema confluens</name>
    <dbReference type="NCBI Taxonomy" id="1076935"/>
    <lineage>
        <taxon>Eukaryota</taxon>
        <taxon>Fungi</taxon>
        <taxon>Dikarya</taxon>
        <taxon>Ascomycota</taxon>
        <taxon>Pezizomycotina</taxon>
        <taxon>Pezizomycetes</taxon>
        <taxon>Pezizales</taxon>
        <taxon>Pyronemataceae</taxon>
        <taxon>Pyronema</taxon>
    </lineage>
</organism>
<comment type="function">
    <text evidence="13">E3 ubiquitin-protein ligase that mediates monoubiquitination of histone H2B to form H2BK123ub1. H2BK123ub1 gives a specific tag for epigenetic transcriptional activation and is also a prerequisite for H3K4me and H3K79me formation.</text>
</comment>
<dbReference type="InterPro" id="IPR001841">
    <property type="entry name" value="Znf_RING"/>
</dbReference>
<keyword evidence="12 15" id="KW-0539">Nucleus</keyword>
<dbReference type="OrthoDB" id="654191at2759"/>
<evidence type="ECO:0000256" key="7">
    <source>
        <dbReference type="ARBA" id="ARBA00022771"/>
    </source>
</evidence>
<evidence type="ECO:0000256" key="6">
    <source>
        <dbReference type="ARBA" id="ARBA00022723"/>
    </source>
</evidence>
<keyword evidence="8 15" id="KW-0833">Ubl conjugation pathway</keyword>
<feature type="coiled-coil region" evidence="16">
    <location>
        <begin position="452"/>
        <end position="479"/>
    </location>
</feature>
<dbReference type="SUPFAM" id="SSF57850">
    <property type="entry name" value="RING/U-box"/>
    <property type="match status" value="1"/>
</dbReference>
<dbReference type="PANTHER" id="PTHR23163:SF0">
    <property type="entry name" value="E3 UBIQUITIN-PROTEIN LIGASE BRE1"/>
    <property type="match status" value="1"/>
</dbReference>
<comment type="catalytic activity">
    <reaction evidence="1 15">
        <text>S-ubiquitinyl-[E2 ubiquitin-conjugating enzyme]-L-cysteine + [acceptor protein]-L-lysine = [E2 ubiquitin-conjugating enzyme]-L-cysteine + N(6)-ubiquitinyl-[acceptor protein]-L-lysine.</text>
        <dbReference type="EC" id="2.3.2.27"/>
    </reaction>
</comment>
<protein>
    <recommendedName>
        <fullName evidence="15">E3 ubiquitin protein ligase</fullName>
        <ecNumber evidence="15">2.3.2.27</ecNumber>
    </recommendedName>
</protein>
<dbReference type="GO" id="GO:0061630">
    <property type="term" value="F:ubiquitin protein ligase activity"/>
    <property type="evidence" value="ECO:0007669"/>
    <property type="project" value="UniProtKB-EC"/>
</dbReference>
<gene>
    <name evidence="19" type="ORF">PCON_03972</name>
</gene>
<comment type="pathway">
    <text evidence="3 15">Protein modification; protein ubiquitination.</text>
</comment>
<feature type="compositionally biased region" description="Basic and acidic residues" evidence="17">
    <location>
        <begin position="9"/>
        <end position="26"/>
    </location>
</feature>
<dbReference type="PANTHER" id="PTHR23163">
    <property type="entry name" value="RING FINGER PROTEIN-RELATED"/>
    <property type="match status" value="1"/>
</dbReference>
<evidence type="ECO:0000256" key="10">
    <source>
        <dbReference type="ARBA" id="ARBA00022853"/>
    </source>
</evidence>
<keyword evidence="20" id="KW-1185">Reference proteome</keyword>
<dbReference type="Pfam" id="PF26095">
    <property type="entry name" value="CC_Bre1"/>
    <property type="match status" value="1"/>
</dbReference>
<evidence type="ECO:0000256" key="8">
    <source>
        <dbReference type="ARBA" id="ARBA00022786"/>
    </source>
</evidence>
<evidence type="ECO:0000256" key="5">
    <source>
        <dbReference type="ARBA" id="ARBA00022679"/>
    </source>
</evidence>
<dbReference type="GO" id="GO:0005634">
    <property type="term" value="C:nucleus"/>
    <property type="evidence" value="ECO:0007669"/>
    <property type="project" value="UniProtKB-SubCell"/>
</dbReference>
<feature type="region of interest" description="Disordered" evidence="17">
    <location>
        <begin position="1"/>
        <end position="49"/>
    </location>
</feature>
<proteinExistence type="inferred from homology"/>
<feature type="domain" description="RING-type" evidence="18">
    <location>
        <begin position="700"/>
        <end position="738"/>
    </location>
</feature>
<evidence type="ECO:0000313" key="20">
    <source>
        <dbReference type="Proteomes" id="UP000018144"/>
    </source>
</evidence>
<evidence type="ECO:0000256" key="4">
    <source>
        <dbReference type="ARBA" id="ARBA00005555"/>
    </source>
</evidence>
<dbReference type="InterPro" id="IPR017907">
    <property type="entry name" value="Znf_RING_CS"/>
</dbReference>
<evidence type="ECO:0000256" key="2">
    <source>
        <dbReference type="ARBA" id="ARBA00004123"/>
    </source>
</evidence>
<dbReference type="AlphaFoldDB" id="U4LSJ5"/>
<dbReference type="GO" id="GO:0006325">
    <property type="term" value="P:chromatin organization"/>
    <property type="evidence" value="ECO:0007669"/>
    <property type="project" value="UniProtKB-KW"/>
</dbReference>
<dbReference type="STRING" id="1076935.U4LSJ5"/>
<keyword evidence="10 15" id="KW-0156">Chromatin regulator</keyword>
<dbReference type="EC" id="2.3.2.27" evidence="15"/>
<accession>U4LSJ5</accession>
<dbReference type="Gene3D" id="3.30.40.10">
    <property type="entry name" value="Zinc/RING finger domain, C3HC4 (zinc finger)"/>
    <property type="match status" value="1"/>
</dbReference>
<dbReference type="PROSITE" id="PS50089">
    <property type="entry name" value="ZF_RING_2"/>
    <property type="match status" value="1"/>
</dbReference>
<dbReference type="OMA" id="YRQMQEY"/>
<name>U4LSJ5_PYROM</name>
<keyword evidence="11 15" id="KW-0175">Coiled coil</keyword>
<keyword evidence="7 14" id="KW-0863">Zinc-finger</keyword>
<keyword evidence="6 15" id="KW-0479">Metal-binding</keyword>
<comment type="similarity">
    <text evidence="4 15">Belongs to the BRE1 family.</text>
</comment>
<dbReference type="EMBL" id="HF936572">
    <property type="protein sequence ID" value="CCX34579.1"/>
    <property type="molecule type" value="Genomic_DNA"/>
</dbReference>
<sequence length="752" mass="85399">MRSSSVVVMEDRKRSVPHDPSEESHPPYKRQAIQSSSAAQNNHQVPQSQEDVIHFQKEAIWRQMQEYKRERNILEARLEELDKRSVYHDDHLRIVDAWWTQLLDEVRLLAGAPDSGAGGYQNGGKKASADYHMRPFGGVNTGIIASSEFPSSLLFDDVASFADHLKEKRDHITKSLKVLFKTIKSGSNLKEESERIEEMQDRIRGLLVNEQANKVEIARLEKEVESANARLTEATVKYLTAEKKVDRLKSQTLAKIERQAMFNANAGGESQKDTKMTDEEQSAKDREINAKMAEGHYADVEQARKEAQAIASKQKEEIQQLQVDNARLSEQVTTFTIKFGRLTEDDIASSDAYKNLKVKLEDIATRYNHIEALNKELSDKIQNLEGERTSFKDKILEEQQVALNEMSTQLTKTEADLTRIRLARDELLQDQSARKAREDAKFSATKEIQELAEARAAKIQSLELEVERLKTEIEKDAKESDPDLDKLDLPQLRQKHDTLRKAHNLLSQELPALEQAYKLTSALGNKKVADLKETEDKLKRLLAEKAKADSKYISAMKSKEALQIENRALKSQNSKSTEIITQLKEAEKKVKDLMSSLEKQITEMKNNNQTLLTKNKEMQSKMTEQSNTIDSLKSQLEQLSQSLRNRDSSLSKEAAARREAEIQIEKLQVKIDEAERALESNKPAESENSQLEALRQIALCAVCRGRFKNTAIRTCGHVFCKQCAEERIASRSRKCPNCGRGFAATDLISVHL</sequence>
<dbReference type="GO" id="GO:0016567">
    <property type="term" value="P:protein ubiquitination"/>
    <property type="evidence" value="ECO:0007669"/>
    <property type="project" value="UniProtKB-UniRule"/>
</dbReference>